<keyword evidence="1" id="KW-0238">DNA-binding</keyword>
<dbReference type="AlphaFoldDB" id="A0A850QVX1"/>
<evidence type="ECO:0000256" key="1">
    <source>
        <dbReference type="ARBA" id="ARBA00023125"/>
    </source>
</evidence>
<dbReference type="EMBL" id="JABXOR010000184">
    <property type="protein sequence ID" value="NVO99160.1"/>
    <property type="molecule type" value="Genomic_DNA"/>
</dbReference>
<sequence>MKNLKLKEVRERKNLKQDEVAEMMKINPTTYLSWEKHKTEPKISQLLKFCEVMGVDIMEVIEEDQTTTDRSLIAKLKETSVLDEEDKICLTKIIEGMMMRHYAKSVQKNLA</sequence>
<organism evidence="3 4">
    <name type="scientific">Photobacterium damselae subsp. damselae</name>
    <name type="common">Listonella damsela</name>
    <dbReference type="NCBI Taxonomy" id="85581"/>
    <lineage>
        <taxon>Bacteria</taxon>
        <taxon>Pseudomonadati</taxon>
        <taxon>Pseudomonadota</taxon>
        <taxon>Gammaproteobacteria</taxon>
        <taxon>Vibrionales</taxon>
        <taxon>Vibrionaceae</taxon>
        <taxon>Photobacterium</taxon>
    </lineage>
</organism>
<feature type="domain" description="HTH cro/C1-type" evidence="2">
    <location>
        <begin position="6"/>
        <end position="60"/>
    </location>
</feature>
<name>A0A850QVX1_PHODD</name>
<evidence type="ECO:0000259" key="2">
    <source>
        <dbReference type="PROSITE" id="PS50943"/>
    </source>
</evidence>
<dbReference type="Proteomes" id="UP000533429">
    <property type="component" value="Unassembled WGS sequence"/>
</dbReference>
<reference evidence="3 4" key="1">
    <citation type="submission" date="2020-06" db="EMBL/GenBank/DDBJ databases">
        <title>Photobacterium damselae subsp. damselae comparative genomics.</title>
        <authorList>
            <person name="Osorio C.R."/>
        </authorList>
    </citation>
    <scope>NUCLEOTIDE SEQUENCE [LARGE SCALE GENOMIC DNA]</scope>
    <source>
        <strain evidence="3 4">TW250/03</strain>
    </source>
</reference>
<protein>
    <submittedName>
        <fullName evidence="3">Helix-turn-helix transcriptional regulator</fullName>
    </submittedName>
</protein>
<dbReference type="InterPro" id="IPR001387">
    <property type="entry name" value="Cro/C1-type_HTH"/>
</dbReference>
<dbReference type="PROSITE" id="PS50943">
    <property type="entry name" value="HTH_CROC1"/>
    <property type="match status" value="1"/>
</dbReference>
<dbReference type="PANTHER" id="PTHR46558">
    <property type="entry name" value="TRACRIPTIONAL REGULATORY PROTEIN-RELATED-RELATED"/>
    <property type="match status" value="1"/>
</dbReference>
<dbReference type="PANTHER" id="PTHR46558:SF13">
    <property type="entry name" value="HTH-TYPE TRANSCRIPTIONAL REGULATOR IMMR"/>
    <property type="match status" value="1"/>
</dbReference>
<dbReference type="Pfam" id="PF01381">
    <property type="entry name" value="HTH_3"/>
    <property type="match status" value="1"/>
</dbReference>
<dbReference type="GO" id="GO:0003677">
    <property type="term" value="F:DNA binding"/>
    <property type="evidence" value="ECO:0007669"/>
    <property type="project" value="UniProtKB-KW"/>
</dbReference>
<dbReference type="SUPFAM" id="SSF47413">
    <property type="entry name" value="lambda repressor-like DNA-binding domains"/>
    <property type="match status" value="1"/>
</dbReference>
<proteinExistence type="predicted"/>
<dbReference type="InterPro" id="IPR010982">
    <property type="entry name" value="Lambda_DNA-bd_dom_sf"/>
</dbReference>
<evidence type="ECO:0000313" key="4">
    <source>
        <dbReference type="Proteomes" id="UP000533429"/>
    </source>
</evidence>
<gene>
    <name evidence="3" type="ORF">HWA77_02925</name>
</gene>
<comment type="caution">
    <text evidence="3">The sequence shown here is derived from an EMBL/GenBank/DDBJ whole genome shotgun (WGS) entry which is preliminary data.</text>
</comment>
<dbReference type="CDD" id="cd00093">
    <property type="entry name" value="HTH_XRE"/>
    <property type="match status" value="1"/>
</dbReference>
<dbReference type="Gene3D" id="1.10.260.40">
    <property type="entry name" value="lambda repressor-like DNA-binding domains"/>
    <property type="match status" value="1"/>
</dbReference>
<evidence type="ECO:0000313" key="3">
    <source>
        <dbReference type="EMBL" id="NVO99160.1"/>
    </source>
</evidence>
<dbReference type="SMART" id="SM00530">
    <property type="entry name" value="HTH_XRE"/>
    <property type="match status" value="1"/>
</dbReference>
<accession>A0A850QVX1</accession>